<evidence type="ECO:0000313" key="1">
    <source>
        <dbReference type="EMBL" id="GGW22446.1"/>
    </source>
</evidence>
<keyword evidence="2" id="KW-1185">Reference proteome</keyword>
<comment type="caution">
    <text evidence="1">The sequence shown here is derived from an EMBL/GenBank/DDBJ whole genome shotgun (WGS) entry which is preliminary data.</text>
</comment>
<dbReference type="PROSITE" id="PS51257">
    <property type="entry name" value="PROKAR_LIPOPROTEIN"/>
    <property type="match status" value="1"/>
</dbReference>
<reference evidence="1" key="1">
    <citation type="journal article" date="2014" name="Int. J. Syst. Evol. Microbiol.">
        <title>Complete genome sequence of Corynebacterium casei LMG S-19264T (=DSM 44701T), isolated from a smear-ripened cheese.</title>
        <authorList>
            <consortium name="US DOE Joint Genome Institute (JGI-PGF)"/>
            <person name="Walter F."/>
            <person name="Albersmeier A."/>
            <person name="Kalinowski J."/>
            <person name="Ruckert C."/>
        </authorList>
    </citation>
    <scope>NUCLEOTIDE SEQUENCE</scope>
    <source>
        <strain evidence="1">KCTC 12113</strain>
    </source>
</reference>
<proteinExistence type="predicted"/>
<dbReference type="EMBL" id="BMWP01000001">
    <property type="protein sequence ID" value="GGW22446.1"/>
    <property type="molecule type" value="Genomic_DNA"/>
</dbReference>
<accession>A0A918IMA1</accession>
<evidence type="ECO:0000313" key="2">
    <source>
        <dbReference type="Proteomes" id="UP000634668"/>
    </source>
</evidence>
<reference evidence="1" key="2">
    <citation type="submission" date="2020-09" db="EMBL/GenBank/DDBJ databases">
        <authorList>
            <person name="Sun Q."/>
            <person name="Kim S."/>
        </authorList>
    </citation>
    <scope>NUCLEOTIDE SEQUENCE</scope>
    <source>
        <strain evidence="1">KCTC 12113</strain>
    </source>
</reference>
<gene>
    <name evidence="1" type="ORF">GCM10007383_02710</name>
</gene>
<dbReference type="Proteomes" id="UP000634668">
    <property type="component" value="Unassembled WGS sequence"/>
</dbReference>
<name>A0A918IMA1_9FLAO</name>
<organism evidence="1 2">
    <name type="scientific">Arenibacter certesii</name>
    <dbReference type="NCBI Taxonomy" id="228955"/>
    <lineage>
        <taxon>Bacteria</taxon>
        <taxon>Pseudomonadati</taxon>
        <taxon>Bacteroidota</taxon>
        <taxon>Flavobacteriia</taxon>
        <taxon>Flavobacteriales</taxon>
        <taxon>Flavobacteriaceae</taxon>
        <taxon>Arenibacter</taxon>
    </lineage>
</organism>
<dbReference type="AlphaFoldDB" id="A0A918IMA1"/>
<sequence length="281" mass="32956">MDSTHKFKSTYMKINLLLIILSVFLLSCGNKEKTKLQKEVATDFQNKGHQLVYAMTQKVGDYRKLLDKKDVIYTYTYLTPDGKEDVVTEKYLFNGELSYGAYNKHERTLPQLEGLVEQGFDGSEFWLKHNGNILNDESLLKGVVFNRPTNFYWFTMMQKLMDKGLKYEYLGDEKINDVEYDIVKVTFDIAGKKTSDTYQLYINKETELVDQFLFTVADYDVIENPYLMKLEYENIDGLLLPTIRKYKKSTWNADITDEPWIKVTWTNIKLGNGLTKEDFRK</sequence>
<protein>
    <submittedName>
        <fullName evidence="1">Uncharacterized protein</fullName>
    </submittedName>
</protein>